<feature type="region of interest" description="Disordered" evidence="1">
    <location>
        <begin position="338"/>
        <end position="362"/>
    </location>
</feature>
<dbReference type="EMBL" id="JAPDRL010000209">
    <property type="protein sequence ID" value="KAJ9654806.1"/>
    <property type="molecule type" value="Genomic_DNA"/>
</dbReference>
<proteinExistence type="predicted"/>
<name>A0ABQ9NI51_9PEZI</name>
<dbReference type="Proteomes" id="UP001172684">
    <property type="component" value="Unassembled WGS sequence"/>
</dbReference>
<accession>A0ABQ9NI51</accession>
<evidence type="ECO:0000256" key="1">
    <source>
        <dbReference type="SAM" id="MobiDB-lite"/>
    </source>
</evidence>
<keyword evidence="2" id="KW-1133">Transmembrane helix</keyword>
<evidence type="ECO:0000313" key="4">
    <source>
        <dbReference type="Proteomes" id="UP001172684"/>
    </source>
</evidence>
<organism evidence="3 4">
    <name type="scientific">Coniosporium apollinis</name>
    <dbReference type="NCBI Taxonomy" id="61459"/>
    <lineage>
        <taxon>Eukaryota</taxon>
        <taxon>Fungi</taxon>
        <taxon>Dikarya</taxon>
        <taxon>Ascomycota</taxon>
        <taxon>Pezizomycotina</taxon>
        <taxon>Dothideomycetes</taxon>
        <taxon>Dothideomycetes incertae sedis</taxon>
        <taxon>Coniosporium</taxon>
    </lineage>
</organism>
<keyword evidence="4" id="KW-1185">Reference proteome</keyword>
<reference evidence="3" key="1">
    <citation type="submission" date="2022-10" db="EMBL/GenBank/DDBJ databases">
        <title>Culturing micro-colonial fungi from biological soil crusts in the Mojave desert and describing Neophaeococcomyces mojavensis, and introducing the new genera and species Taxawa tesnikishii.</title>
        <authorList>
            <person name="Kurbessoian T."/>
            <person name="Stajich J.E."/>
        </authorList>
    </citation>
    <scope>NUCLEOTIDE SEQUENCE</scope>
    <source>
        <strain evidence="3">TK_1</strain>
    </source>
</reference>
<sequence>MSIGFSTKPYDLGIRTGFLQNFNASSFVPITELSRTDADVTVLLLNSHAAYTGKVVDPWFEATLPIGGHQLKEAWVSNLTLTGIGCTEQYQFCNFDQCTPLNGLYGSYPFMAPPDLDFSPIQQATHRLLGPNIAATPMVNYVGFLRDEILLANTLAYGSFLGISSPVPDTQWQTEMENIYNITMTGLQKNVVAHAASPNVQVRPGVDLNSFIIPETDPLGLRICASQKFRTSTHSSFSMFGLSFLVLVCALIILTNLWLPNFVHWIQRRSHNGLVPRLAWIEDDVLQLQRIALERRGIGPWKKKWDGVPVTAEFGKKFRRDTTFAEWGQLSEIFKSLTEPESGGERGELEALKSQMRVVPEP</sequence>
<keyword evidence="2" id="KW-0812">Transmembrane</keyword>
<gene>
    <name evidence="3" type="ORF">H2201_008940</name>
</gene>
<keyword evidence="2" id="KW-0472">Membrane</keyword>
<evidence type="ECO:0000313" key="3">
    <source>
        <dbReference type="EMBL" id="KAJ9654806.1"/>
    </source>
</evidence>
<comment type="caution">
    <text evidence="3">The sequence shown here is derived from an EMBL/GenBank/DDBJ whole genome shotgun (WGS) entry which is preliminary data.</text>
</comment>
<protein>
    <submittedName>
        <fullName evidence="3">Uncharacterized protein</fullName>
    </submittedName>
</protein>
<evidence type="ECO:0000256" key="2">
    <source>
        <dbReference type="SAM" id="Phobius"/>
    </source>
</evidence>
<feature type="transmembrane region" description="Helical" evidence="2">
    <location>
        <begin position="237"/>
        <end position="259"/>
    </location>
</feature>